<keyword evidence="2" id="KW-1185">Reference proteome</keyword>
<dbReference type="Gene3D" id="2.40.128.20">
    <property type="match status" value="1"/>
</dbReference>
<comment type="caution">
    <text evidence="1">The sequence shown here is derived from an EMBL/GenBank/DDBJ whole genome shotgun (WGS) entry which is preliminary data.</text>
</comment>
<reference evidence="1 2" key="1">
    <citation type="submission" date="2020-02" db="EMBL/GenBank/DDBJ databases">
        <title>Genome assembly of a novel Clostridium senegalense strain.</title>
        <authorList>
            <person name="Gupta T.B."/>
            <person name="Jauregui R."/>
            <person name="Maclean P."/>
            <person name="Nawarathana A."/>
            <person name="Brightwell G."/>
        </authorList>
    </citation>
    <scope>NUCLEOTIDE SEQUENCE [LARGE SCALE GENOMIC DNA]</scope>
    <source>
        <strain evidence="1 2">AGRFS4</strain>
    </source>
</reference>
<organism evidence="1 2">
    <name type="scientific">Clostridium senegalense</name>
    <dbReference type="NCBI Taxonomy" id="1465809"/>
    <lineage>
        <taxon>Bacteria</taxon>
        <taxon>Bacillati</taxon>
        <taxon>Bacillota</taxon>
        <taxon>Clostridia</taxon>
        <taxon>Eubacteriales</taxon>
        <taxon>Clostridiaceae</taxon>
        <taxon>Clostridium</taxon>
    </lineage>
</organism>
<gene>
    <name evidence="1" type="ORF">G3M99_04190</name>
</gene>
<sequence length="142" mass="15766">MEKESIKKEAIISIISTQGDDGAVEVVTAGSFYKEDGYYYATYEETEASGMEDTNTTLKINETGFSLIREGSITTKMNFERNKEDDILYSTPHGGLSLKIRTKSIKIDIGDFGGEIEVEYDMSAMGQPPLETKLIAKITIKE</sequence>
<evidence type="ECO:0000313" key="1">
    <source>
        <dbReference type="EMBL" id="NEU04067.1"/>
    </source>
</evidence>
<protein>
    <submittedName>
        <fullName evidence="1">DUF1934 domain-containing protein</fullName>
    </submittedName>
</protein>
<dbReference type="AlphaFoldDB" id="A0A6M0H0N8"/>
<name>A0A6M0H0N8_9CLOT</name>
<dbReference type="SUPFAM" id="SSF50814">
    <property type="entry name" value="Lipocalins"/>
    <property type="match status" value="1"/>
</dbReference>
<dbReference type="Proteomes" id="UP000481872">
    <property type="component" value="Unassembled WGS sequence"/>
</dbReference>
<dbReference type="RefSeq" id="WP_199869295.1">
    <property type="nucleotide sequence ID" value="NZ_JAAGPU010000004.1"/>
</dbReference>
<evidence type="ECO:0000313" key="2">
    <source>
        <dbReference type="Proteomes" id="UP000481872"/>
    </source>
</evidence>
<dbReference type="Pfam" id="PF09148">
    <property type="entry name" value="DUF1934"/>
    <property type="match status" value="1"/>
</dbReference>
<dbReference type="InterPro" id="IPR015231">
    <property type="entry name" value="DUF1934"/>
</dbReference>
<dbReference type="EMBL" id="JAAGPU010000004">
    <property type="protein sequence ID" value="NEU04067.1"/>
    <property type="molecule type" value="Genomic_DNA"/>
</dbReference>
<accession>A0A6M0H0N8</accession>
<proteinExistence type="predicted"/>
<dbReference type="InterPro" id="IPR012674">
    <property type="entry name" value="Calycin"/>
</dbReference>